<name>A0A6P4FGN1_DRORH</name>
<feature type="compositionally biased region" description="Acidic residues" evidence="21">
    <location>
        <begin position="181"/>
        <end position="208"/>
    </location>
</feature>
<keyword evidence="14" id="KW-0472">Membrane</keyword>
<dbReference type="PROSITE" id="PS50199">
    <property type="entry name" value="ZF_RANBP2_2"/>
    <property type="match status" value="4"/>
</dbReference>
<evidence type="ECO:0000256" key="19">
    <source>
        <dbReference type="ARBA" id="ARBA00079437"/>
    </source>
</evidence>
<dbReference type="Gene3D" id="4.10.1060.10">
    <property type="entry name" value="Zinc finger, RanBP2-type"/>
    <property type="match status" value="4"/>
</dbReference>
<feature type="compositionally biased region" description="Acidic residues" evidence="21">
    <location>
        <begin position="119"/>
        <end position="130"/>
    </location>
</feature>
<feature type="compositionally biased region" description="Low complexity" evidence="21">
    <location>
        <begin position="73"/>
        <end position="91"/>
    </location>
</feature>
<keyword evidence="5" id="KW-0479">Metal-binding</keyword>
<evidence type="ECO:0000256" key="4">
    <source>
        <dbReference type="ARBA" id="ARBA00022448"/>
    </source>
</evidence>
<feature type="compositionally biased region" description="Basic residues" evidence="21">
    <location>
        <begin position="104"/>
        <end position="114"/>
    </location>
</feature>
<dbReference type="GO" id="GO:0003677">
    <property type="term" value="F:DNA binding"/>
    <property type="evidence" value="ECO:0007669"/>
    <property type="project" value="UniProtKB-KW"/>
</dbReference>
<evidence type="ECO:0000256" key="20">
    <source>
        <dbReference type="PROSITE-ProRule" id="PRU00322"/>
    </source>
</evidence>
<dbReference type="Pfam" id="PF00641">
    <property type="entry name" value="Zn_ribbon_RanBP"/>
    <property type="match status" value="4"/>
</dbReference>
<evidence type="ECO:0000256" key="2">
    <source>
        <dbReference type="ARBA" id="ARBA00004126"/>
    </source>
</evidence>
<feature type="compositionally biased region" description="Low complexity" evidence="21">
    <location>
        <begin position="320"/>
        <end position="331"/>
    </location>
</feature>
<keyword evidence="4" id="KW-0813">Transport</keyword>
<keyword evidence="7 20" id="KW-0863">Zinc-finger</keyword>
<feature type="region of interest" description="Disordered" evidence="21">
    <location>
        <begin position="1050"/>
        <end position="1106"/>
    </location>
</feature>
<keyword evidence="9" id="KW-0862">Zinc</keyword>
<organism evidence="24">
    <name type="scientific">Drosophila rhopaloa</name>
    <name type="common">Fruit fly</name>
    <dbReference type="NCBI Taxonomy" id="1041015"/>
    <lineage>
        <taxon>Eukaryota</taxon>
        <taxon>Metazoa</taxon>
        <taxon>Ecdysozoa</taxon>
        <taxon>Arthropoda</taxon>
        <taxon>Hexapoda</taxon>
        <taxon>Insecta</taxon>
        <taxon>Pterygota</taxon>
        <taxon>Neoptera</taxon>
        <taxon>Endopterygota</taxon>
        <taxon>Diptera</taxon>
        <taxon>Brachycera</taxon>
        <taxon>Muscomorpha</taxon>
        <taxon>Ephydroidea</taxon>
        <taxon>Drosophilidae</taxon>
        <taxon>Drosophila</taxon>
        <taxon>Sophophora</taxon>
    </lineage>
</organism>
<accession>A0A6P4FGN1</accession>
<dbReference type="GO" id="GO:0051028">
    <property type="term" value="P:mRNA transport"/>
    <property type="evidence" value="ECO:0007669"/>
    <property type="project" value="UniProtKB-KW"/>
</dbReference>
<evidence type="ECO:0000256" key="13">
    <source>
        <dbReference type="ARBA" id="ARBA00023132"/>
    </source>
</evidence>
<comment type="similarity">
    <text evidence="16">Belongs to the NUP153 family.</text>
</comment>
<feature type="region of interest" description="Disordered" evidence="21">
    <location>
        <begin position="1"/>
        <end position="49"/>
    </location>
</feature>
<dbReference type="FunFam" id="4.10.1060.10:FF:000001">
    <property type="entry name" value="Nuclear pore complex protein Nup153"/>
    <property type="match status" value="1"/>
</dbReference>
<feature type="compositionally biased region" description="Low complexity" evidence="21">
    <location>
        <begin position="369"/>
        <end position="388"/>
    </location>
</feature>
<feature type="compositionally biased region" description="Polar residues" evidence="21">
    <location>
        <begin position="92"/>
        <end position="103"/>
    </location>
</feature>
<evidence type="ECO:0000256" key="1">
    <source>
        <dbReference type="ARBA" id="ARBA00001947"/>
    </source>
</evidence>
<feature type="compositionally biased region" description="Gly residues" evidence="21">
    <location>
        <begin position="2013"/>
        <end position="2023"/>
    </location>
</feature>
<evidence type="ECO:0000256" key="10">
    <source>
        <dbReference type="ARBA" id="ARBA00022927"/>
    </source>
</evidence>
<feature type="domain" description="RanBP2-type" evidence="22">
    <location>
        <begin position="1142"/>
        <end position="1171"/>
    </location>
</feature>
<feature type="compositionally biased region" description="Basic residues" evidence="21">
    <location>
        <begin position="730"/>
        <end position="745"/>
    </location>
</feature>
<feature type="region of interest" description="Disordered" evidence="21">
    <location>
        <begin position="1818"/>
        <end position="1843"/>
    </location>
</feature>
<feature type="domain" description="RanBP2-type" evidence="22">
    <location>
        <begin position="963"/>
        <end position="993"/>
    </location>
</feature>
<evidence type="ECO:0000256" key="3">
    <source>
        <dbReference type="ARBA" id="ARBA00004567"/>
    </source>
</evidence>
<feature type="region of interest" description="Disordered" evidence="21">
    <location>
        <begin position="320"/>
        <end position="438"/>
    </location>
</feature>
<feature type="region of interest" description="Disordered" evidence="21">
    <location>
        <begin position="622"/>
        <end position="663"/>
    </location>
</feature>
<dbReference type="GO" id="GO:0031965">
    <property type="term" value="C:nuclear membrane"/>
    <property type="evidence" value="ECO:0007669"/>
    <property type="project" value="UniProtKB-SubCell"/>
</dbReference>
<feature type="region of interest" description="Disordered" evidence="21">
    <location>
        <begin position="1173"/>
        <end position="1196"/>
    </location>
</feature>
<evidence type="ECO:0000256" key="14">
    <source>
        <dbReference type="ARBA" id="ARBA00023136"/>
    </source>
</evidence>
<feature type="domain" description="RanBP2-type" evidence="22">
    <location>
        <begin position="905"/>
        <end position="935"/>
    </location>
</feature>
<evidence type="ECO:0000256" key="5">
    <source>
        <dbReference type="ARBA" id="ARBA00022723"/>
    </source>
</evidence>
<feature type="compositionally biased region" description="Polar residues" evidence="21">
    <location>
        <begin position="646"/>
        <end position="662"/>
    </location>
</feature>
<feature type="compositionally biased region" description="Low complexity" evidence="21">
    <location>
        <begin position="1054"/>
        <end position="1106"/>
    </location>
</feature>
<evidence type="ECO:0000259" key="22">
    <source>
        <dbReference type="PROSITE" id="PS50199"/>
    </source>
</evidence>
<dbReference type="OrthoDB" id="79830at2759"/>
<dbReference type="InterPro" id="IPR036443">
    <property type="entry name" value="Znf_RanBP2_sf"/>
</dbReference>
<dbReference type="SUPFAM" id="SSF90209">
    <property type="entry name" value="Ran binding protein zinc finger-like"/>
    <property type="match status" value="4"/>
</dbReference>
<feature type="compositionally biased region" description="Low complexity" evidence="21">
    <location>
        <begin position="583"/>
        <end position="598"/>
    </location>
</feature>
<dbReference type="GO" id="GO:0008270">
    <property type="term" value="F:zinc ion binding"/>
    <property type="evidence" value="ECO:0007669"/>
    <property type="project" value="UniProtKB-KW"/>
</dbReference>
<dbReference type="FunFam" id="4.10.1060.10:FF:000003">
    <property type="entry name" value="E3 SUMO-protein ligase RanBP2"/>
    <property type="match status" value="1"/>
</dbReference>
<dbReference type="GO" id="GO:0006405">
    <property type="term" value="P:RNA export from nucleus"/>
    <property type="evidence" value="ECO:0007669"/>
    <property type="project" value="TreeGrafter"/>
</dbReference>
<evidence type="ECO:0000256" key="15">
    <source>
        <dbReference type="ARBA" id="ARBA00023242"/>
    </source>
</evidence>
<protein>
    <recommendedName>
        <fullName evidence="17">Nuclear pore complex protein Nup153</fullName>
    </recommendedName>
    <alternativeName>
        <fullName evidence="19">153 kDa nucleoporin</fullName>
    </alternativeName>
    <alternativeName>
        <fullName evidence="18">Nucleoporin Nup153</fullName>
    </alternativeName>
</protein>
<feature type="compositionally biased region" description="Low complexity" evidence="21">
    <location>
        <begin position="1971"/>
        <end position="1984"/>
    </location>
</feature>
<dbReference type="PROSITE" id="PS01358">
    <property type="entry name" value="ZF_RANBP2_1"/>
    <property type="match status" value="4"/>
</dbReference>
<proteinExistence type="inferred from homology"/>
<feature type="compositionally biased region" description="Acidic residues" evidence="21">
    <location>
        <begin position="28"/>
        <end position="38"/>
    </location>
</feature>
<dbReference type="InterPro" id="IPR026054">
    <property type="entry name" value="Nucleoporin"/>
</dbReference>
<dbReference type="FunFam" id="4.10.1060.10:FF:000034">
    <property type="entry name" value="Nucleoporin 153kD, isoform D"/>
    <property type="match status" value="1"/>
</dbReference>
<evidence type="ECO:0000256" key="7">
    <source>
        <dbReference type="ARBA" id="ARBA00022771"/>
    </source>
</evidence>
<feature type="region of interest" description="Disordered" evidence="21">
    <location>
        <begin position="692"/>
        <end position="753"/>
    </location>
</feature>
<evidence type="ECO:0000313" key="24">
    <source>
        <dbReference type="RefSeq" id="XP_016984671.1"/>
    </source>
</evidence>
<feature type="region of interest" description="Disordered" evidence="21">
    <location>
        <begin position="1943"/>
        <end position="2050"/>
    </location>
</feature>
<feature type="domain" description="RanBP2-type" evidence="22">
    <location>
        <begin position="1021"/>
        <end position="1050"/>
    </location>
</feature>
<keyword evidence="10" id="KW-0653">Protein transport</keyword>
<evidence type="ECO:0000256" key="21">
    <source>
        <dbReference type="SAM" id="MobiDB-lite"/>
    </source>
</evidence>
<dbReference type="GO" id="GO:0017056">
    <property type="term" value="F:structural constituent of nuclear pore"/>
    <property type="evidence" value="ECO:0007669"/>
    <property type="project" value="TreeGrafter"/>
</dbReference>
<feature type="region of interest" description="Disordered" evidence="21">
    <location>
        <begin position="69"/>
        <end position="133"/>
    </location>
</feature>
<dbReference type="GO" id="GO:0006606">
    <property type="term" value="P:protein import into nucleus"/>
    <property type="evidence" value="ECO:0007669"/>
    <property type="project" value="TreeGrafter"/>
</dbReference>
<feature type="compositionally biased region" description="Polar residues" evidence="21">
    <location>
        <begin position="692"/>
        <end position="704"/>
    </location>
</feature>
<evidence type="ECO:0000313" key="23">
    <source>
        <dbReference type="RefSeq" id="XP_016984670.1"/>
    </source>
</evidence>
<gene>
    <name evidence="23 24" type="primary">LOC108048478</name>
</gene>
<feature type="region of interest" description="Disordered" evidence="21">
    <location>
        <begin position="175"/>
        <end position="208"/>
    </location>
</feature>
<dbReference type="InterPro" id="IPR001876">
    <property type="entry name" value="Znf_RanBP2"/>
</dbReference>
<keyword evidence="12" id="KW-0238">DNA-binding</keyword>
<feature type="compositionally biased region" description="Polar residues" evidence="21">
    <location>
        <begin position="1985"/>
        <end position="1995"/>
    </location>
</feature>
<feature type="compositionally biased region" description="Basic and acidic residues" evidence="21">
    <location>
        <begin position="1"/>
        <end position="11"/>
    </location>
</feature>
<keyword evidence="11" id="KW-0811">Translocation</keyword>
<feature type="compositionally biased region" description="Polar residues" evidence="21">
    <location>
        <begin position="251"/>
        <end position="267"/>
    </location>
</feature>
<dbReference type="PANTHER" id="PTHR23193:SF23">
    <property type="entry name" value="NUCLEAR PORE COMPLEX PROTEIN NUP153"/>
    <property type="match status" value="1"/>
</dbReference>
<dbReference type="GO" id="GO:0008139">
    <property type="term" value="F:nuclear localization sequence binding"/>
    <property type="evidence" value="ECO:0007669"/>
    <property type="project" value="TreeGrafter"/>
</dbReference>
<feature type="region of interest" description="Disordered" evidence="21">
    <location>
        <begin position="566"/>
        <end position="598"/>
    </location>
</feature>
<comment type="cofactor">
    <cofactor evidence="1">
        <name>Zn(2+)</name>
        <dbReference type="ChEBI" id="CHEBI:29105"/>
    </cofactor>
</comment>
<reference evidence="23 24" key="1">
    <citation type="submission" date="2025-04" db="UniProtKB">
        <authorList>
            <consortium name="RefSeq"/>
        </authorList>
    </citation>
    <scope>IDENTIFICATION</scope>
</reference>
<keyword evidence="15" id="KW-0539">Nucleus</keyword>
<keyword evidence="13" id="KW-0906">Nuclear pore complex</keyword>
<keyword evidence="8" id="KW-0509">mRNA transport</keyword>
<evidence type="ECO:0000256" key="12">
    <source>
        <dbReference type="ARBA" id="ARBA00023125"/>
    </source>
</evidence>
<feature type="compositionally biased region" description="Basic residues" evidence="21">
    <location>
        <begin position="2029"/>
        <end position="2039"/>
    </location>
</feature>
<evidence type="ECO:0000256" key="9">
    <source>
        <dbReference type="ARBA" id="ARBA00022833"/>
    </source>
</evidence>
<evidence type="ECO:0000256" key="11">
    <source>
        <dbReference type="ARBA" id="ARBA00023010"/>
    </source>
</evidence>
<dbReference type="PANTHER" id="PTHR23193">
    <property type="entry name" value="NUCLEAR PORE COMPLEX PROTEIN NUP"/>
    <property type="match status" value="1"/>
</dbReference>
<dbReference type="GO" id="GO:0005643">
    <property type="term" value="C:nuclear pore"/>
    <property type="evidence" value="ECO:0007669"/>
    <property type="project" value="UniProtKB-SubCell"/>
</dbReference>
<evidence type="ECO:0000256" key="6">
    <source>
        <dbReference type="ARBA" id="ARBA00022737"/>
    </source>
</evidence>
<keyword evidence="6" id="KW-0677">Repeat</keyword>
<feature type="region of interest" description="Disordered" evidence="21">
    <location>
        <begin position="237"/>
        <end position="271"/>
    </location>
</feature>
<dbReference type="SMART" id="SM00547">
    <property type="entry name" value="ZnF_RBZ"/>
    <property type="match status" value="4"/>
</dbReference>
<evidence type="ECO:0000256" key="17">
    <source>
        <dbReference type="ARBA" id="ARBA00068609"/>
    </source>
</evidence>
<dbReference type="RefSeq" id="XP_016984670.1">
    <property type="nucleotide sequence ID" value="XM_017129181.1"/>
</dbReference>
<evidence type="ECO:0000256" key="16">
    <source>
        <dbReference type="ARBA" id="ARBA00060842"/>
    </source>
</evidence>
<evidence type="ECO:0000256" key="18">
    <source>
        <dbReference type="ARBA" id="ARBA00078197"/>
    </source>
</evidence>
<evidence type="ECO:0000256" key="8">
    <source>
        <dbReference type="ARBA" id="ARBA00022816"/>
    </source>
</evidence>
<sequence length="2050" mass="211253">MEDGQEQRDSSQAELAKLHPMTPLKELPEEEEEEEDESSAGALLSRSNNNSIMGKMKMRVSSILPASLSGWFSPSSKGGSESAAAASSSSANLRQPRQSNGRSATKRKRGRRRIMLAEADADAADDLDDGTDAKGLNYEEVALADNIAEHDLAAEDEQTRRSEYNVFLLRKRREAVAAAGGEEDEAEEDDLEEEEDEGDEEDDDEEQENLLQAAAVHPKRRRLELETTVNLPNMRRLPLLSSTPAGPLVAATSSSPQMTGSRSSSQLAPHRRNHLNLYGSQRQREPAYNFFTGNEAAEGSTGDLPHSIRRSLNIPFGGSSAATSHNSLSSLPNHKRPSLLGQRTNRRDLTMDETGTGADGDRLDHLLRISKTNNNISNNNNNNNNVIKSKSRRTELSVAERGAGGDSQSEGDINDYHDNIEGNDGLRPSHHNSNSNLEFYGNLQSTKSIFNRSSAAAQPAHRNSTWSLNSLNQRRRFNASIYGSTSALSDSRLLSRSASTSGSASASSSPFYQGRTTFGGNSANNRIFSRSNLSSSAASSTLAINSAGSSPAHTLQSSLTGGIGYGMKPVDMRPSAAGNLPESSVGQSGSKKSGSGLSNTTLRILNLLDSYSTPLIDAKRMGSTLKEHQSSRQQRQGTLATPYPRPTNSQNASRSVPVQSPASELAELRSNKLLVPTMQQLLERRRLHRVTQNSRDLVQNQSTRVRTENSQEKANQTTPYVAPVDQPASHSHHTNKMRSRLSHQTRSKEPRADLEEAPLPLDLPQISFPDMASTPKFDLVIKPTAPVVSKPASTVPTISNKSSSSNIFTNSKQLPNFLVNPQQTAPVVNFSANGSVAPISKSVGRTFSFSEPTPLSDSRENCVAHLDVRRNYFFPAPASLDEVQQPPQPTMNGAPPLGFGEQFKKSSKEWECDVCMVRNKAEVSKCVACETAKPGAIPALAQAPPSTPAIVPLGSGFGDRFKKSSTAWECDACMLSNKAEATKCIACETPRKTAAPKINNFPLVTNNLSSGSGFGTAFKPKANTWECQTCLVMNKSEAAECIACQTPNSQARNAGSESVRSNSGSSSSSTSSSGSLSGSSSGSSASSSAAPSPARSSARTSGTSSPVIYSIGSSSDTGFLPGSTAETAKPDAGFQKLVAAQKAASWDCDACMAQNDMSRIKCICCEQLKPGATGSISSSSVVSNSSGSGGATNSAASSVPKFSFGFATVKEVVKPAVETTTAPPAAATTQFSFGFGQTNKGKDVADSKKTEPTKGFTFGVSKVEQPKTVSFETDSKETKATPITTEATAPLAAPAPLAGPAPLAAPALQFVFKAPTTTTTASSITTTSSSSTTTTTPALGGFSFGSASSSSTVSSSTASSSANPTAVKPMFSFSGAGSGAGSAVSSTSSQLPMPKAGALSFGVSSNTITTTTTSTTAFALTPTATPAPAAATSASAPAGGFSFGSQAKPPAVTQAAGAFFFGQTPAATPAAPASTSVGSIFGSAATTATSSSSSFSGNTTTSTAAVVPSFAATTTPQLFGSWGDKKAETSTSSATKPFAFGSTSGSGTMASPSFGWPSNGAAAKNNSIAVTSAAVSSSSASTMATPVFGSSSMFGATSSSTTSTSSSPFGSTATTAAATPAAASLGGNGPLTGVFGNVGNSLVAPGAPAATAPAAAAPLANIFGNVTPIAAAAPVFGSSTSTSGGFGAAAASANTALPGSKLAFNFGGADATTPAPSSAPFKFGTTTNAPPIKPAFNFTGSAATPTPQATSFNFSANTAATSLSGGDPQQRIFQFGVSSATATIGNQASGVGGATSSSGGAPMFNFNAAAPQMQLQSASRRQLGTEFADGAPQDSGSHAPPAAPVEMASQSAVEIAAAPAEAAIGLGIGLGVPVGGGGGGRTAKEVAAVKGEEQAKADSNSRMKGLVQRRSRRFNEQYQQQQLELKLYQVNKYRFVRRSSTDAEIGAAGSTRSRGRQTEQGTGVGDGGGHAPAATPPFAFRPTASTQRLTRNKFNSRIGRKPTAGDQEENPTGGSGAGAGAGTASGHVLRSRYKLVRRRSCGETTPQVSD</sequence>
<dbReference type="RefSeq" id="XP_016984671.1">
    <property type="nucleotide sequence ID" value="XM_017129182.1"/>
</dbReference>
<comment type="subcellular location">
    <subcellularLocation>
        <location evidence="2">Nucleus membrane</location>
    </subcellularLocation>
    <subcellularLocation>
        <location evidence="3">Nucleus</location>
        <location evidence="3">Nuclear pore complex</location>
    </subcellularLocation>
</comment>